<dbReference type="RefSeq" id="WP_159399510.1">
    <property type="nucleotide sequence ID" value="NZ_CP021748.1"/>
</dbReference>
<sequence>MAKIGFKKLKAQLAAKGARSPGGLAYKIGVKKYGKKTMAKKAAAGRRRAARKGR</sequence>
<dbReference type="KEGG" id="salf:SMD44_00934"/>
<accession>A0A1Z1W534</accession>
<evidence type="ECO:0000313" key="1">
    <source>
        <dbReference type="EMBL" id="ARX81536.1"/>
    </source>
</evidence>
<gene>
    <name evidence="1" type="ORF">SMD44_00934</name>
</gene>
<evidence type="ECO:0000313" key="2">
    <source>
        <dbReference type="Proteomes" id="UP000195880"/>
    </source>
</evidence>
<name>A0A1Z1W534_9ACTN</name>
<keyword evidence="2" id="KW-1185">Reference proteome</keyword>
<organism evidence="1 2">
    <name type="scientific">Streptomyces alboflavus</name>
    <dbReference type="NCBI Taxonomy" id="67267"/>
    <lineage>
        <taxon>Bacteria</taxon>
        <taxon>Bacillati</taxon>
        <taxon>Actinomycetota</taxon>
        <taxon>Actinomycetes</taxon>
        <taxon>Kitasatosporales</taxon>
        <taxon>Streptomycetaceae</taxon>
        <taxon>Streptomyces</taxon>
    </lineage>
</organism>
<reference evidence="1 2" key="1">
    <citation type="submission" date="2017-05" db="EMBL/GenBank/DDBJ databases">
        <title>Streptomyces alboflavus Genome sequencing and assembly.</title>
        <authorList>
            <person name="Wang Y."/>
            <person name="Du B."/>
            <person name="Ding Y."/>
            <person name="Liu H."/>
            <person name="Hou Q."/>
            <person name="Liu K."/>
            <person name="Wang C."/>
            <person name="Yao L."/>
        </authorList>
    </citation>
    <scope>NUCLEOTIDE SEQUENCE [LARGE SCALE GENOMIC DNA]</scope>
    <source>
        <strain evidence="1 2">MDJK44</strain>
    </source>
</reference>
<dbReference type="AlphaFoldDB" id="A0A1Z1W534"/>
<dbReference type="EMBL" id="CP021748">
    <property type="protein sequence ID" value="ARX81536.1"/>
    <property type="molecule type" value="Genomic_DNA"/>
</dbReference>
<protein>
    <submittedName>
        <fullName evidence="1">Uncharacterized protein</fullName>
    </submittedName>
</protein>
<dbReference type="Proteomes" id="UP000195880">
    <property type="component" value="Chromosome"/>
</dbReference>
<proteinExistence type="predicted"/>